<protein>
    <recommendedName>
        <fullName evidence="4">Alfin N-terminal domain-containing protein</fullName>
    </recommendedName>
</protein>
<evidence type="ECO:0000256" key="1">
    <source>
        <dbReference type="ARBA" id="ARBA00007692"/>
    </source>
</evidence>
<keyword evidence="6" id="KW-1185">Reference proteome</keyword>
<feature type="domain" description="Alfin N-terminal" evidence="4">
    <location>
        <begin position="17"/>
        <end position="50"/>
    </location>
</feature>
<accession>A0ABQ8BER0</accession>
<dbReference type="EMBL" id="JAGKQM010000011">
    <property type="protein sequence ID" value="KAH0902706.1"/>
    <property type="molecule type" value="Genomic_DNA"/>
</dbReference>
<dbReference type="Pfam" id="PF12165">
    <property type="entry name" value="Alfin"/>
    <property type="match status" value="1"/>
</dbReference>
<dbReference type="InterPro" id="IPR038538">
    <property type="entry name" value="MTERF_sf"/>
</dbReference>
<comment type="similarity">
    <text evidence="1">Belongs to the mTERF family.</text>
</comment>
<dbReference type="PANTHER" id="PTHR13068">
    <property type="entry name" value="CGI-12 PROTEIN-RELATED"/>
    <property type="match status" value="1"/>
</dbReference>
<dbReference type="InterPro" id="IPR021998">
    <property type="entry name" value="Alfin_N"/>
</dbReference>
<dbReference type="InterPro" id="IPR003690">
    <property type="entry name" value="MTERF"/>
</dbReference>
<evidence type="ECO:0000313" key="6">
    <source>
        <dbReference type="Proteomes" id="UP000824890"/>
    </source>
</evidence>
<dbReference type="Pfam" id="PF02536">
    <property type="entry name" value="mTERF"/>
    <property type="match status" value="1"/>
</dbReference>
<keyword evidence="2" id="KW-0805">Transcription regulation</keyword>
<evidence type="ECO:0000313" key="5">
    <source>
        <dbReference type="EMBL" id="KAH0902706.1"/>
    </source>
</evidence>
<dbReference type="Gene3D" id="1.25.70.10">
    <property type="entry name" value="Transcription termination factor 3, mitochondrial"/>
    <property type="match status" value="1"/>
</dbReference>
<evidence type="ECO:0000256" key="2">
    <source>
        <dbReference type="ARBA" id="ARBA00022472"/>
    </source>
</evidence>
<keyword evidence="2" id="KW-0806">Transcription termination</keyword>
<name>A0ABQ8BER0_BRANA</name>
<dbReference type="PANTHER" id="PTHR13068:SF133">
    <property type="entry name" value="MITOCHONDRIAL TRANSCRIPTION TERMINATION FACTOR FAMILY PROTEIN"/>
    <property type="match status" value="1"/>
</dbReference>
<evidence type="ECO:0000256" key="3">
    <source>
        <dbReference type="ARBA" id="ARBA00022946"/>
    </source>
</evidence>
<keyword evidence="3" id="KW-0809">Transit peptide</keyword>
<comment type="caution">
    <text evidence="5">The sequence shown here is derived from an EMBL/GenBank/DDBJ whole genome shotgun (WGS) entry which is preliminary data.</text>
</comment>
<dbReference type="Proteomes" id="UP000824890">
    <property type="component" value="Unassembled WGS sequence"/>
</dbReference>
<keyword evidence="2" id="KW-0804">Transcription</keyword>
<reference evidence="5 6" key="1">
    <citation type="submission" date="2021-05" db="EMBL/GenBank/DDBJ databases">
        <title>Genome Assembly of Synthetic Allotetraploid Brassica napus Reveals Homoeologous Exchanges between Subgenomes.</title>
        <authorList>
            <person name="Davis J.T."/>
        </authorList>
    </citation>
    <scope>NUCLEOTIDE SEQUENCE [LARGE SCALE GENOMIC DNA]</scope>
    <source>
        <strain evidence="6">cv. Da-Ae</strain>
        <tissue evidence="5">Seedling</tissue>
    </source>
</reference>
<gene>
    <name evidence="5" type="ORF">HID58_042209</name>
</gene>
<evidence type="ECO:0000259" key="4">
    <source>
        <dbReference type="Pfam" id="PF12165"/>
    </source>
</evidence>
<proteinExistence type="inferred from homology"/>
<organism evidence="5 6">
    <name type="scientific">Brassica napus</name>
    <name type="common">Rape</name>
    <dbReference type="NCBI Taxonomy" id="3708"/>
    <lineage>
        <taxon>Eukaryota</taxon>
        <taxon>Viridiplantae</taxon>
        <taxon>Streptophyta</taxon>
        <taxon>Embryophyta</taxon>
        <taxon>Tracheophyta</taxon>
        <taxon>Spermatophyta</taxon>
        <taxon>Magnoliopsida</taxon>
        <taxon>eudicotyledons</taxon>
        <taxon>Gunneridae</taxon>
        <taxon>Pentapetalae</taxon>
        <taxon>rosids</taxon>
        <taxon>malvids</taxon>
        <taxon>Brassicales</taxon>
        <taxon>Brassicaceae</taxon>
        <taxon>Brassiceae</taxon>
        <taxon>Brassica</taxon>
    </lineage>
</organism>
<sequence length="144" mass="16112">MDGGGGDGGGAAYNPHTVEEVYRDFKGRRNGMIKALTTDVQEFYRLCDTEAVSDTKKAIELVKEKIEFALNQMNWPLKVVPLFPQLLGYSMEKRIVPRCNVIKALIAKGLLGSESPSIPCVLAYTNEAFLKRYVMKHDDKQLVT</sequence>